<comment type="pathway">
    <text evidence="7">Amino-acid biosynthesis; L-asparagine biosynthesis; L-asparagine from L-aspartate (ammonia route): step 1/1.</text>
</comment>
<dbReference type="GeneID" id="96867001"/>
<dbReference type="HAMAP" id="MF_00555">
    <property type="entry name" value="AsnA"/>
    <property type="match status" value="1"/>
</dbReference>
<dbReference type="RefSeq" id="WP_036452015.1">
    <property type="nucleotide sequence ID" value="NZ_AWQU01000079.1"/>
</dbReference>
<evidence type="ECO:0000256" key="6">
    <source>
        <dbReference type="ARBA" id="ARBA00022888"/>
    </source>
</evidence>
<gene>
    <name evidence="10" type="primary">asna</name>
    <name evidence="7" type="synonym">asnA</name>
    <name evidence="10" type="ORF">P271_374</name>
</gene>
<dbReference type="Proteomes" id="UP000028523">
    <property type="component" value="Unassembled WGS sequence"/>
</dbReference>
<keyword evidence="4 7" id="KW-0547">Nucleotide-binding</keyword>
<dbReference type="EC" id="6.3.1.1" evidence="7 8"/>
<evidence type="ECO:0000256" key="7">
    <source>
        <dbReference type="HAMAP-Rule" id="MF_00555"/>
    </source>
</evidence>
<evidence type="ECO:0000256" key="1">
    <source>
        <dbReference type="ARBA" id="ARBA00022490"/>
    </source>
</evidence>
<organism evidence="10 11">
    <name type="scientific">Malacoplasma iowae DK-CPA</name>
    <dbReference type="NCBI Taxonomy" id="1394179"/>
    <lineage>
        <taxon>Bacteria</taxon>
        <taxon>Bacillati</taxon>
        <taxon>Mycoplasmatota</taxon>
        <taxon>Mycoplasmoidales</taxon>
        <taxon>Mycoplasmoidaceae</taxon>
        <taxon>Malacoplasma</taxon>
    </lineage>
</organism>
<sequence length="328" mass="38429">MEEKKLSLFETQKAIKYIKDLFQNTFSKSLNLHRITGPIVLKQNTGLNDDLNGVETPVRFESNVNLIKGEIPQSLAKWKRYILKEYDVPLHEGVYVDMNAIRKDETISYKHSIYVDQWDWELRITRKERNLDTLKKVVNKIYEVLVYCQNKLYDHYNWEKKNMLPEKITFITSQQLLDMYPDMDDKEREKNIAYKYKAVFIIGIGHKLKNGLPHDNRAPDYDDWNLNGDIIVWDDVNKDALELSSMGIRVDSHSLLKQLEIKGLNERLNYHFHKLLSKDELPFSIGGGIGQSRLCLFLLGKKHIGEVQVSVWPEETINEYKAKGVKLL</sequence>
<keyword evidence="3 7" id="KW-0028">Amino-acid biosynthesis</keyword>
<keyword evidence="11" id="KW-1185">Reference proteome</keyword>
<evidence type="ECO:0000256" key="3">
    <source>
        <dbReference type="ARBA" id="ARBA00022605"/>
    </source>
</evidence>
<dbReference type="GO" id="GO:0070981">
    <property type="term" value="P:L-asparagine biosynthetic process"/>
    <property type="evidence" value="ECO:0007669"/>
    <property type="project" value="UniProtKB-UniRule"/>
</dbReference>
<evidence type="ECO:0000256" key="8">
    <source>
        <dbReference type="NCBIfam" id="TIGR00669"/>
    </source>
</evidence>
<dbReference type="NCBIfam" id="TIGR00669">
    <property type="entry name" value="asnA"/>
    <property type="match status" value="1"/>
</dbReference>
<evidence type="ECO:0000256" key="5">
    <source>
        <dbReference type="ARBA" id="ARBA00022840"/>
    </source>
</evidence>
<proteinExistence type="inferred from homology"/>
<dbReference type="PANTHER" id="PTHR30073:SF5">
    <property type="entry name" value="ASPARTATE--AMMONIA LIGASE"/>
    <property type="match status" value="1"/>
</dbReference>
<feature type="domain" description="Aminoacyl-transfer RNA synthetases class-II family profile" evidence="9">
    <location>
        <begin position="99"/>
        <end position="313"/>
    </location>
</feature>
<reference evidence="10 11" key="1">
    <citation type="journal article" date="2014" name="PLoS ONE">
        <title>Reduction of Hydrogen Peroxide Accumulation and Toxicity by a Catalase from Mycoplasma iowae.</title>
        <authorList>
            <person name="Pritchard R.E."/>
            <person name="Prassinos A.J."/>
            <person name="Osborne J.D."/>
            <person name="Raviv Z."/>
            <person name="Balish M.F."/>
        </authorList>
    </citation>
    <scope>NUCLEOTIDE SEQUENCE [LARGE SCALE GENOMIC DNA]</scope>
    <source>
        <strain evidence="10 11">DK-CPA</strain>
    </source>
</reference>
<evidence type="ECO:0000313" key="10">
    <source>
        <dbReference type="EMBL" id="KFB07532.1"/>
    </source>
</evidence>
<dbReference type="GO" id="GO:0005829">
    <property type="term" value="C:cytosol"/>
    <property type="evidence" value="ECO:0007669"/>
    <property type="project" value="TreeGrafter"/>
</dbReference>
<dbReference type="Pfam" id="PF03590">
    <property type="entry name" value="AsnA"/>
    <property type="match status" value="1"/>
</dbReference>
<dbReference type="SUPFAM" id="SSF55681">
    <property type="entry name" value="Class II aaRS and biotin synthetases"/>
    <property type="match status" value="1"/>
</dbReference>
<dbReference type="InterPro" id="IPR004618">
    <property type="entry name" value="AsnA"/>
</dbReference>
<dbReference type="InterPro" id="IPR006195">
    <property type="entry name" value="aa-tRNA-synth_II"/>
</dbReference>
<name>A0A084U3J6_MALIO</name>
<dbReference type="PROSITE" id="PS50862">
    <property type="entry name" value="AA_TRNA_LIGASE_II"/>
    <property type="match status" value="1"/>
</dbReference>
<protein>
    <recommendedName>
        <fullName evidence="7 8">Aspartate--ammonia ligase</fullName>
        <ecNumber evidence="7 8">6.3.1.1</ecNumber>
    </recommendedName>
    <alternativeName>
        <fullName evidence="7">Asparagine synthetase A</fullName>
    </alternativeName>
</protein>
<evidence type="ECO:0000313" key="11">
    <source>
        <dbReference type="Proteomes" id="UP000028523"/>
    </source>
</evidence>
<keyword evidence="6 7" id="KW-0061">Asparagine biosynthesis</keyword>
<dbReference type="UniPathway" id="UPA00134">
    <property type="reaction ID" value="UER00194"/>
</dbReference>
<accession>A0A084U3J6</accession>
<keyword evidence="1 7" id="KW-0963">Cytoplasm</keyword>
<dbReference type="AlphaFoldDB" id="A0A084U3J6"/>
<evidence type="ECO:0000256" key="2">
    <source>
        <dbReference type="ARBA" id="ARBA00022598"/>
    </source>
</evidence>
<dbReference type="PANTHER" id="PTHR30073">
    <property type="entry name" value="ASPARTATE--AMMONIA LIGASE"/>
    <property type="match status" value="1"/>
</dbReference>
<comment type="catalytic activity">
    <reaction evidence="7">
        <text>L-aspartate + NH4(+) + ATP = L-asparagine + AMP + diphosphate + H(+)</text>
        <dbReference type="Rhea" id="RHEA:11372"/>
        <dbReference type="ChEBI" id="CHEBI:15378"/>
        <dbReference type="ChEBI" id="CHEBI:28938"/>
        <dbReference type="ChEBI" id="CHEBI:29991"/>
        <dbReference type="ChEBI" id="CHEBI:30616"/>
        <dbReference type="ChEBI" id="CHEBI:33019"/>
        <dbReference type="ChEBI" id="CHEBI:58048"/>
        <dbReference type="ChEBI" id="CHEBI:456215"/>
        <dbReference type="EC" id="6.3.1.1"/>
    </reaction>
</comment>
<evidence type="ECO:0000256" key="4">
    <source>
        <dbReference type="ARBA" id="ARBA00022741"/>
    </source>
</evidence>
<dbReference type="GO" id="GO:0004071">
    <property type="term" value="F:aspartate-ammonia ligase activity"/>
    <property type="evidence" value="ECO:0007669"/>
    <property type="project" value="UniProtKB-UniRule"/>
</dbReference>
<comment type="subcellular location">
    <subcellularLocation>
        <location evidence="7">Cytoplasm</location>
    </subcellularLocation>
</comment>
<dbReference type="InterPro" id="IPR045864">
    <property type="entry name" value="aa-tRNA-synth_II/BPL/LPL"/>
</dbReference>
<dbReference type="EMBL" id="AWQU01000079">
    <property type="protein sequence ID" value="KFB07532.1"/>
    <property type="molecule type" value="Genomic_DNA"/>
</dbReference>
<keyword evidence="2 7" id="KW-0436">Ligase</keyword>
<dbReference type="GO" id="GO:0005524">
    <property type="term" value="F:ATP binding"/>
    <property type="evidence" value="ECO:0007669"/>
    <property type="project" value="UniProtKB-UniRule"/>
</dbReference>
<dbReference type="Gene3D" id="3.30.930.10">
    <property type="entry name" value="Bira Bifunctional Protein, Domain 2"/>
    <property type="match status" value="1"/>
</dbReference>
<evidence type="ECO:0000259" key="9">
    <source>
        <dbReference type="PROSITE" id="PS50862"/>
    </source>
</evidence>
<dbReference type="PIRSF" id="PIRSF001555">
    <property type="entry name" value="Asp_ammon_ligase"/>
    <property type="match status" value="1"/>
</dbReference>
<comment type="similarity">
    <text evidence="7">Belongs to the class-II aminoacyl-tRNA synthetase family. AsnA subfamily.</text>
</comment>
<keyword evidence="5 7" id="KW-0067">ATP-binding</keyword>
<comment type="caution">
    <text evidence="10">The sequence shown here is derived from an EMBL/GenBank/DDBJ whole genome shotgun (WGS) entry which is preliminary data.</text>
</comment>